<evidence type="ECO:0000313" key="1">
    <source>
        <dbReference type="EMBL" id="TFK70577.1"/>
    </source>
</evidence>
<keyword evidence="2" id="KW-1185">Reference proteome</keyword>
<gene>
    <name evidence="1" type="ORF">BDN72DRAFT_734183</name>
</gene>
<feature type="non-terminal residue" evidence="1">
    <location>
        <position position="1"/>
    </location>
</feature>
<evidence type="ECO:0000313" key="2">
    <source>
        <dbReference type="Proteomes" id="UP000308600"/>
    </source>
</evidence>
<proteinExistence type="predicted"/>
<protein>
    <submittedName>
        <fullName evidence="1">Uncharacterized protein</fullName>
    </submittedName>
</protein>
<reference evidence="1 2" key="1">
    <citation type="journal article" date="2019" name="Nat. Ecol. Evol.">
        <title>Megaphylogeny resolves global patterns of mushroom evolution.</title>
        <authorList>
            <person name="Varga T."/>
            <person name="Krizsan K."/>
            <person name="Foldi C."/>
            <person name="Dima B."/>
            <person name="Sanchez-Garcia M."/>
            <person name="Sanchez-Ramirez S."/>
            <person name="Szollosi G.J."/>
            <person name="Szarkandi J.G."/>
            <person name="Papp V."/>
            <person name="Albert L."/>
            <person name="Andreopoulos W."/>
            <person name="Angelini C."/>
            <person name="Antonin V."/>
            <person name="Barry K.W."/>
            <person name="Bougher N.L."/>
            <person name="Buchanan P."/>
            <person name="Buyck B."/>
            <person name="Bense V."/>
            <person name="Catcheside P."/>
            <person name="Chovatia M."/>
            <person name="Cooper J."/>
            <person name="Damon W."/>
            <person name="Desjardin D."/>
            <person name="Finy P."/>
            <person name="Geml J."/>
            <person name="Haridas S."/>
            <person name="Hughes K."/>
            <person name="Justo A."/>
            <person name="Karasinski D."/>
            <person name="Kautmanova I."/>
            <person name="Kiss B."/>
            <person name="Kocsube S."/>
            <person name="Kotiranta H."/>
            <person name="LaButti K.M."/>
            <person name="Lechner B.E."/>
            <person name="Liimatainen K."/>
            <person name="Lipzen A."/>
            <person name="Lukacs Z."/>
            <person name="Mihaltcheva S."/>
            <person name="Morgado L.N."/>
            <person name="Niskanen T."/>
            <person name="Noordeloos M.E."/>
            <person name="Ohm R.A."/>
            <person name="Ortiz-Santana B."/>
            <person name="Ovrebo C."/>
            <person name="Racz N."/>
            <person name="Riley R."/>
            <person name="Savchenko A."/>
            <person name="Shiryaev A."/>
            <person name="Soop K."/>
            <person name="Spirin V."/>
            <person name="Szebenyi C."/>
            <person name="Tomsovsky M."/>
            <person name="Tulloss R.E."/>
            <person name="Uehling J."/>
            <person name="Grigoriev I.V."/>
            <person name="Vagvolgyi C."/>
            <person name="Papp T."/>
            <person name="Martin F.M."/>
            <person name="Miettinen O."/>
            <person name="Hibbett D.S."/>
            <person name="Nagy L.G."/>
        </authorList>
    </citation>
    <scope>NUCLEOTIDE SEQUENCE [LARGE SCALE GENOMIC DNA]</scope>
    <source>
        <strain evidence="1 2">NL-1719</strain>
    </source>
</reference>
<dbReference type="Proteomes" id="UP000308600">
    <property type="component" value="Unassembled WGS sequence"/>
</dbReference>
<organism evidence="1 2">
    <name type="scientific">Pluteus cervinus</name>
    <dbReference type="NCBI Taxonomy" id="181527"/>
    <lineage>
        <taxon>Eukaryota</taxon>
        <taxon>Fungi</taxon>
        <taxon>Dikarya</taxon>
        <taxon>Basidiomycota</taxon>
        <taxon>Agaricomycotina</taxon>
        <taxon>Agaricomycetes</taxon>
        <taxon>Agaricomycetidae</taxon>
        <taxon>Agaricales</taxon>
        <taxon>Pluteineae</taxon>
        <taxon>Pluteaceae</taxon>
        <taxon>Pluteus</taxon>
    </lineage>
</organism>
<name>A0ACD3AY94_9AGAR</name>
<dbReference type="EMBL" id="ML208311">
    <property type="protein sequence ID" value="TFK70577.1"/>
    <property type="molecule type" value="Genomic_DNA"/>
</dbReference>
<accession>A0ACD3AY94</accession>
<feature type="non-terminal residue" evidence="1">
    <location>
        <position position="129"/>
    </location>
</feature>
<sequence>VPPPPSTSGNTLEIEDDDERQRRLQSLLEKLNTGSSSSTSSGPAKYDFGDRTTHPVDPPSELLSRVQAFLPQIEASNVTLAQQVEVDPQSVDIENVDSNAERYIEMNLGLGLFEVRPDNSSQAEEGDAD</sequence>